<dbReference type="EMBL" id="CAJQZP010001254">
    <property type="protein sequence ID" value="CAG5033447.1"/>
    <property type="molecule type" value="Genomic_DNA"/>
</dbReference>
<comment type="similarity">
    <text evidence="3 4">Belongs to the diphosphomevalonate decarboxylase family.</text>
</comment>
<name>A0A8S3XR96_PARAO</name>
<accession>A0A8S3XR96</accession>
<proteinExistence type="inferred from homology"/>
<dbReference type="InterPro" id="IPR053859">
    <property type="entry name" value="MVD-like_N"/>
</dbReference>
<gene>
    <name evidence="7" type="ORF">PAPOLLO_LOCUS20109</name>
</gene>
<comment type="catalytic activity">
    <reaction evidence="3 4">
        <text>(R)-5-diphosphomevalonate + ATP = isopentenyl diphosphate + ADP + phosphate + CO2</text>
        <dbReference type="Rhea" id="RHEA:23732"/>
        <dbReference type="ChEBI" id="CHEBI:16526"/>
        <dbReference type="ChEBI" id="CHEBI:30616"/>
        <dbReference type="ChEBI" id="CHEBI:43474"/>
        <dbReference type="ChEBI" id="CHEBI:57557"/>
        <dbReference type="ChEBI" id="CHEBI:128769"/>
        <dbReference type="ChEBI" id="CHEBI:456216"/>
        <dbReference type="EC" id="4.1.1.33"/>
    </reaction>
</comment>
<feature type="domain" description="Diphosphomevalonate decarboxylase-like N-terminal" evidence="6">
    <location>
        <begin position="11"/>
        <end position="175"/>
    </location>
</feature>
<keyword evidence="2 3" id="KW-0067">ATP-binding</keyword>
<evidence type="ECO:0000256" key="4">
    <source>
        <dbReference type="RuleBase" id="RU363086"/>
    </source>
</evidence>
<organism evidence="7 8">
    <name type="scientific">Parnassius apollo</name>
    <name type="common">Apollo butterfly</name>
    <name type="synonym">Papilio apollo</name>
    <dbReference type="NCBI Taxonomy" id="110799"/>
    <lineage>
        <taxon>Eukaryota</taxon>
        <taxon>Metazoa</taxon>
        <taxon>Ecdysozoa</taxon>
        <taxon>Arthropoda</taxon>
        <taxon>Hexapoda</taxon>
        <taxon>Insecta</taxon>
        <taxon>Pterygota</taxon>
        <taxon>Neoptera</taxon>
        <taxon>Endopterygota</taxon>
        <taxon>Lepidoptera</taxon>
        <taxon>Glossata</taxon>
        <taxon>Ditrysia</taxon>
        <taxon>Papilionoidea</taxon>
        <taxon>Papilionidae</taxon>
        <taxon>Parnassiinae</taxon>
        <taxon>Parnassini</taxon>
        <taxon>Parnassius</taxon>
        <taxon>Parnassius</taxon>
    </lineage>
</organism>
<keyword evidence="3 4" id="KW-0443">Lipid metabolism</keyword>
<dbReference type="InterPro" id="IPR029765">
    <property type="entry name" value="Mev_diP_decarb"/>
</dbReference>
<keyword evidence="4" id="KW-0444">Lipid biosynthesis</keyword>
<keyword evidence="4" id="KW-0753">Steroid metabolism</keyword>
<keyword evidence="4" id="KW-0756">Sterol biosynthesis</keyword>
<dbReference type="GO" id="GO:0019287">
    <property type="term" value="P:isopentenyl diphosphate biosynthetic process, mevalonate pathway"/>
    <property type="evidence" value="ECO:0007669"/>
    <property type="project" value="UniProtKB-UniRule"/>
</dbReference>
<dbReference type="EC" id="4.1.1.33" evidence="3 4"/>
<evidence type="ECO:0000259" key="5">
    <source>
        <dbReference type="Pfam" id="PF18376"/>
    </source>
</evidence>
<dbReference type="NCBIfam" id="TIGR01240">
    <property type="entry name" value="mevDPdecarb"/>
    <property type="match status" value="1"/>
</dbReference>
<keyword evidence="4" id="KW-0153">Cholesterol metabolism</keyword>
<dbReference type="GO" id="GO:0006695">
    <property type="term" value="P:cholesterol biosynthetic process"/>
    <property type="evidence" value="ECO:0007669"/>
    <property type="project" value="UniProtKB-KW"/>
</dbReference>
<dbReference type="AlphaFoldDB" id="A0A8S3XR96"/>
<dbReference type="Pfam" id="PF18376">
    <property type="entry name" value="MDD_C"/>
    <property type="match status" value="1"/>
</dbReference>
<dbReference type="InterPro" id="IPR005935">
    <property type="entry name" value="Mev_decarb"/>
</dbReference>
<dbReference type="GO" id="GO:0004163">
    <property type="term" value="F:diphosphomevalonate decarboxylase activity"/>
    <property type="evidence" value="ECO:0007669"/>
    <property type="project" value="UniProtKB-UniRule"/>
</dbReference>
<evidence type="ECO:0000259" key="6">
    <source>
        <dbReference type="Pfam" id="PF22700"/>
    </source>
</evidence>
<dbReference type="FunFam" id="3.30.230.10:FF:000080">
    <property type="entry name" value="Diphosphomevalonate decarboxylase"/>
    <property type="match status" value="1"/>
</dbReference>
<dbReference type="OrthoDB" id="10253702at2759"/>
<evidence type="ECO:0000256" key="3">
    <source>
        <dbReference type="PIRNR" id="PIRNR015950"/>
    </source>
</evidence>
<keyword evidence="8" id="KW-1185">Reference proteome</keyword>
<dbReference type="FunFam" id="3.30.70.890:FF:000005">
    <property type="entry name" value="Diphosphomevalonate decarboxylase"/>
    <property type="match status" value="1"/>
</dbReference>
<sequence>MDPINRITVIAPVNIAVIKYWGKRDEKLILPINDSVSVTLDTSIMCAKTTVCSRPDFSENQLWLNGIKTSFSNPRLLNCLEKIKHIAADQQSVDPAVLSWKIHICSENNFPTAAGLASSAAGYACLVTALAKYYKIKTDLSILARIGSGSACRSVFGGFVRWHAGVNSDGSDSRATQIADSSHWPEMRALVLVVSDNKKHTSSTIGMMNSVKTSDLLKYRAQYSVPKRTDKMCEAILKKDFAKFAELTMKDSNQFHAVCLDTYPPCVYMTDVSHKVIEIVHAYNDMCGEIKVAYTFDAGPNACLYLLQPDVARVLTLIKHLFPSSSPDFVTGLGDIEETETELLKSFPIQPQTKDVIKYVIHTKVGKGPEVETSHLLNEDGYPLNVRQ</sequence>
<keyword evidence="4" id="KW-0152">Cholesterol biosynthesis</keyword>
<dbReference type="PIRSF" id="PIRSF015950">
    <property type="entry name" value="Mev_P_decrbx"/>
    <property type="match status" value="1"/>
</dbReference>
<dbReference type="Proteomes" id="UP000691718">
    <property type="component" value="Unassembled WGS sequence"/>
</dbReference>
<keyword evidence="3 4" id="KW-0456">Lyase</keyword>
<feature type="domain" description="Mvd1 C-terminal" evidence="5">
    <location>
        <begin position="189"/>
        <end position="371"/>
    </location>
</feature>
<protein>
    <recommendedName>
        <fullName evidence="3 4">Diphosphomevalonate decarboxylase</fullName>
        <ecNumber evidence="3 4">4.1.1.33</ecNumber>
    </recommendedName>
</protein>
<evidence type="ECO:0000313" key="7">
    <source>
        <dbReference type="EMBL" id="CAG5033447.1"/>
    </source>
</evidence>
<keyword evidence="1 3" id="KW-0547">Nucleotide-binding</keyword>
<keyword evidence="4" id="KW-0752">Steroid biosynthesis</keyword>
<comment type="caution">
    <text evidence="7">The sequence shown here is derived from an EMBL/GenBank/DDBJ whole genome shotgun (WGS) entry which is preliminary data.</text>
</comment>
<evidence type="ECO:0000256" key="2">
    <source>
        <dbReference type="ARBA" id="ARBA00022840"/>
    </source>
</evidence>
<dbReference type="GO" id="GO:0005524">
    <property type="term" value="F:ATP binding"/>
    <property type="evidence" value="ECO:0007669"/>
    <property type="project" value="UniProtKB-KW"/>
</dbReference>
<dbReference type="Pfam" id="PF22700">
    <property type="entry name" value="MVD-like_N"/>
    <property type="match status" value="1"/>
</dbReference>
<comment type="pathway">
    <text evidence="4">Steroid biosynthesis; cholesterol biosynthesis.</text>
</comment>
<dbReference type="InterPro" id="IPR041431">
    <property type="entry name" value="Mvd1_C"/>
</dbReference>
<dbReference type="PANTHER" id="PTHR10977:SF3">
    <property type="entry name" value="DIPHOSPHOMEVALONATE DECARBOXYLASE"/>
    <property type="match status" value="1"/>
</dbReference>
<reference evidence="7" key="1">
    <citation type="submission" date="2021-04" db="EMBL/GenBank/DDBJ databases">
        <authorList>
            <person name="Tunstrom K."/>
        </authorList>
    </citation>
    <scope>NUCLEOTIDE SEQUENCE</scope>
</reference>
<dbReference type="PANTHER" id="PTHR10977">
    <property type="entry name" value="DIPHOSPHOMEVALONATE DECARBOXYLASE"/>
    <property type="match status" value="1"/>
</dbReference>
<evidence type="ECO:0000313" key="8">
    <source>
        <dbReference type="Proteomes" id="UP000691718"/>
    </source>
</evidence>
<evidence type="ECO:0000256" key="1">
    <source>
        <dbReference type="ARBA" id="ARBA00022741"/>
    </source>
</evidence>
<comment type="function">
    <text evidence="4">Catalyzes the ATP dependent decarboxylation of (R)-5-diphosphomevalonate to form isopentenyl diphosphate (IPP). Functions in the mevalonate (MVA) pathway leading to isopentenyl diphosphate (IPP), a key precursor for the biosynthesis of isoprenoids and sterol synthesis.</text>
</comment>
<dbReference type="GO" id="GO:0005829">
    <property type="term" value="C:cytosol"/>
    <property type="evidence" value="ECO:0007669"/>
    <property type="project" value="InterPro"/>
</dbReference>
<keyword evidence="4" id="KW-1207">Sterol metabolism</keyword>